<feature type="region of interest" description="Disordered" evidence="1">
    <location>
        <begin position="1"/>
        <end position="32"/>
    </location>
</feature>
<dbReference type="AlphaFoldDB" id="A0A6M3KY75"/>
<dbReference type="EMBL" id="MT142648">
    <property type="protein sequence ID" value="QJA86632.1"/>
    <property type="molecule type" value="Genomic_DNA"/>
</dbReference>
<sequence length="108" mass="12303">MGKIHTDDDLKAMRAKGAGVPYPKPKPVQKDPSVKALEDIKDSLTAYLKAQGGKDFELRRDMQDVLRVIAEALNKEPQELQKDRPTEWKHHVKWNDGREADITTKVVK</sequence>
<evidence type="ECO:0000313" key="2">
    <source>
        <dbReference type="EMBL" id="QJA86632.1"/>
    </source>
</evidence>
<accession>A0A6M3KY75</accession>
<gene>
    <name evidence="2" type="ORF">MM415B03153_0010</name>
</gene>
<feature type="compositionally biased region" description="Basic and acidic residues" evidence="1">
    <location>
        <begin position="1"/>
        <end position="12"/>
    </location>
</feature>
<evidence type="ECO:0000256" key="1">
    <source>
        <dbReference type="SAM" id="MobiDB-lite"/>
    </source>
</evidence>
<name>A0A6M3KY75_9ZZZZ</name>
<protein>
    <submittedName>
        <fullName evidence="2">Uncharacterized protein</fullName>
    </submittedName>
</protein>
<proteinExistence type="predicted"/>
<reference evidence="2" key="1">
    <citation type="submission" date="2020-03" db="EMBL/GenBank/DDBJ databases">
        <title>The deep terrestrial virosphere.</title>
        <authorList>
            <person name="Holmfeldt K."/>
            <person name="Nilsson E."/>
            <person name="Simone D."/>
            <person name="Lopez-Fernandez M."/>
            <person name="Wu X."/>
            <person name="de Brujin I."/>
            <person name="Lundin D."/>
            <person name="Andersson A."/>
            <person name="Bertilsson S."/>
            <person name="Dopson M."/>
        </authorList>
    </citation>
    <scope>NUCLEOTIDE SEQUENCE</scope>
    <source>
        <strain evidence="2">MM415B03153</strain>
    </source>
</reference>
<organism evidence="2">
    <name type="scientific">viral metagenome</name>
    <dbReference type="NCBI Taxonomy" id="1070528"/>
    <lineage>
        <taxon>unclassified sequences</taxon>
        <taxon>metagenomes</taxon>
        <taxon>organismal metagenomes</taxon>
    </lineage>
</organism>